<dbReference type="OrthoDB" id="9770435at2"/>
<sequence length="394" mass="41719">MSHALFVHAHAAHADWRVALAECQRQVQAQIAARAAQQDKSAQFTLGWCYLSDYYAPASEAIVHELQRALPGVAWIGTVGVGVVANGVEYIDEPALVLMVAPLPRDSFRIFSGRQPLPATSSGFVPHTALVHAEGGTPDLQELLHELSARTATGYLFGGLSSARNRPLHIADGVFTGGLSGVLFGPEVGLISRVTQGCQPIGPVRTITQAKHNLVITLDGKPALDCVLDDLGLDRDLPTDTLSQALSTTLAGLSIGAEDVPKRPGTFGTDTLVRHLVGVDPKHRALEVADLAEPGMHLAFCTRSPEAALVDLVRIATEIRAELECGTAGHMSGALYVSCSGRGGPHFGARHAELQTVRNALGDVPLVGFFAGGEIARNHLYGYTGILTVFTSRD</sequence>
<dbReference type="RefSeq" id="WP_150698354.1">
    <property type="nucleotide sequence ID" value="NZ_CABPRZ010000015.1"/>
</dbReference>
<evidence type="ECO:0000313" key="4">
    <source>
        <dbReference type="Proteomes" id="UP000414233"/>
    </source>
</evidence>
<dbReference type="InterPro" id="IPR019494">
    <property type="entry name" value="FIST_C"/>
</dbReference>
<feature type="domain" description="FIST" evidence="1">
    <location>
        <begin position="43"/>
        <end position="222"/>
    </location>
</feature>
<dbReference type="Pfam" id="PF08495">
    <property type="entry name" value="FIST"/>
    <property type="match status" value="1"/>
</dbReference>
<protein>
    <recommendedName>
        <fullName evidence="5">Small ligand-binding sensory domain FIST</fullName>
    </recommendedName>
</protein>
<dbReference type="SMART" id="SM00897">
    <property type="entry name" value="FIST"/>
    <property type="match status" value="1"/>
</dbReference>
<dbReference type="Pfam" id="PF10442">
    <property type="entry name" value="FIST_C"/>
    <property type="match status" value="1"/>
</dbReference>
<feature type="domain" description="FIST C-domain" evidence="2">
    <location>
        <begin position="223"/>
        <end position="378"/>
    </location>
</feature>
<dbReference type="Proteomes" id="UP000414233">
    <property type="component" value="Unassembled WGS sequence"/>
</dbReference>
<dbReference type="PANTHER" id="PTHR14939:SF5">
    <property type="entry name" value="F-BOX ONLY PROTEIN 22"/>
    <property type="match status" value="1"/>
</dbReference>
<dbReference type="EMBL" id="CABPRZ010000015">
    <property type="protein sequence ID" value="VVE30497.1"/>
    <property type="molecule type" value="Genomic_DNA"/>
</dbReference>
<name>A0A5E4X2H8_9BURK</name>
<dbReference type="SMART" id="SM01204">
    <property type="entry name" value="FIST_C"/>
    <property type="match status" value="1"/>
</dbReference>
<evidence type="ECO:0000313" key="3">
    <source>
        <dbReference type="EMBL" id="VVE30497.1"/>
    </source>
</evidence>
<gene>
    <name evidence="3" type="ORF">PTE30175_03528</name>
</gene>
<keyword evidence="4" id="KW-1185">Reference proteome</keyword>
<organism evidence="3 4">
    <name type="scientific">Pandoraea terrae</name>
    <dbReference type="NCBI Taxonomy" id="1537710"/>
    <lineage>
        <taxon>Bacteria</taxon>
        <taxon>Pseudomonadati</taxon>
        <taxon>Pseudomonadota</taxon>
        <taxon>Betaproteobacteria</taxon>
        <taxon>Burkholderiales</taxon>
        <taxon>Burkholderiaceae</taxon>
        <taxon>Pandoraea</taxon>
    </lineage>
</organism>
<evidence type="ECO:0000259" key="1">
    <source>
        <dbReference type="SMART" id="SM00897"/>
    </source>
</evidence>
<evidence type="ECO:0000259" key="2">
    <source>
        <dbReference type="SMART" id="SM01204"/>
    </source>
</evidence>
<dbReference type="InterPro" id="IPR013702">
    <property type="entry name" value="FIST_domain_N"/>
</dbReference>
<evidence type="ECO:0008006" key="5">
    <source>
        <dbReference type="Google" id="ProtNLM"/>
    </source>
</evidence>
<accession>A0A5E4X2H8</accession>
<reference evidence="3 4" key="1">
    <citation type="submission" date="2019-08" db="EMBL/GenBank/DDBJ databases">
        <authorList>
            <person name="Peeters C."/>
        </authorList>
    </citation>
    <scope>NUCLEOTIDE SEQUENCE [LARGE SCALE GENOMIC DNA]</scope>
    <source>
        <strain evidence="3 4">LMG 30175</strain>
    </source>
</reference>
<proteinExistence type="predicted"/>
<dbReference type="AlphaFoldDB" id="A0A5E4X2H8"/>
<dbReference type="PANTHER" id="PTHR14939">
    <property type="entry name" value="F-BOX ONLY PROTEIN 22"/>
    <property type="match status" value="1"/>
</dbReference>